<gene>
    <name evidence="2" type="ORF">IHBHHGIJ_00521</name>
    <name evidence="3" type="ORF">KFEGEMFD_00629</name>
</gene>
<sequence>MKGFNAIWLLVLLTSVSYLQADDLGESYNVMCSKMKSCALQSIGEANLSPAMRDMVMTQLEGACVSVQQQFGNVADTHPLYGAASKCLSSMAKLSCDEIENMNDEPTPACASYEKMAASYP</sequence>
<name>A0A5S9N142_9GAMM</name>
<keyword evidence="4" id="KW-1185">Reference proteome</keyword>
<dbReference type="EMBL" id="CACSIM010000001">
    <property type="protein sequence ID" value="CAA0083556.1"/>
    <property type="molecule type" value="Genomic_DNA"/>
</dbReference>
<protein>
    <submittedName>
        <fullName evidence="3">Uncharacterized protein</fullName>
    </submittedName>
</protein>
<dbReference type="Proteomes" id="UP000439591">
    <property type="component" value="Unassembled WGS sequence"/>
</dbReference>
<feature type="signal peptide" evidence="1">
    <location>
        <begin position="1"/>
        <end position="21"/>
    </location>
</feature>
<evidence type="ECO:0000313" key="4">
    <source>
        <dbReference type="Proteomes" id="UP000435877"/>
    </source>
</evidence>
<reference evidence="4 5" key="1">
    <citation type="submission" date="2019-11" db="EMBL/GenBank/DDBJ databases">
        <authorList>
            <person name="Holert J."/>
        </authorList>
    </citation>
    <scope>NUCLEOTIDE SEQUENCE [LARGE SCALE GENOMIC DNA]</scope>
    <source>
        <strain evidence="3">BC3_2A</strain>
        <strain evidence="2">SB11_1A</strain>
    </source>
</reference>
<dbReference type="Proteomes" id="UP000435877">
    <property type="component" value="Unassembled WGS sequence"/>
</dbReference>
<accession>A0A5S9N142</accession>
<proteinExistence type="predicted"/>
<evidence type="ECO:0000313" key="5">
    <source>
        <dbReference type="Proteomes" id="UP000439591"/>
    </source>
</evidence>
<feature type="chain" id="PRO_5036150385" evidence="1">
    <location>
        <begin position="22"/>
        <end position="121"/>
    </location>
</feature>
<evidence type="ECO:0000313" key="3">
    <source>
        <dbReference type="EMBL" id="CAA0083556.1"/>
    </source>
</evidence>
<dbReference type="OrthoDB" id="6332945at2"/>
<dbReference type="AlphaFoldDB" id="A0A5S9N142"/>
<keyword evidence="1" id="KW-0732">Signal</keyword>
<evidence type="ECO:0000256" key="1">
    <source>
        <dbReference type="SAM" id="SignalP"/>
    </source>
</evidence>
<organism evidence="3 5">
    <name type="scientific">Zhongshania aliphaticivorans</name>
    <dbReference type="NCBI Taxonomy" id="1470434"/>
    <lineage>
        <taxon>Bacteria</taxon>
        <taxon>Pseudomonadati</taxon>
        <taxon>Pseudomonadota</taxon>
        <taxon>Gammaproteobacteria</taxon>
        <taxon>Cellvibrionales</taxon>
        <taxon>Spongiibacteraceae</taxon>
        <taxon>Zhongshania</taxon>
    </lineage>
</organism>
<evidence type="ECO:0000313" key="2">
    <source>
        <dbReference type="EMBL" id="CAA0083219.1"/>
    </source>
</evidence>
<dbReference type="RefSeq" id="WP_159267204.1">
    <property type="nucleotide sequence ID" value="NZ_CACSIK010000001.1"/>
</dbReference>
<dbReference type="EMBL" id="CACSIK010000001">
    <property type="protein sequence ID" value="CAA0083219.1"/>
    <property type="molecule type" value="Genomic_DNA"/>
</dbReference>